<evidence type="ECO:0000313" key="3">
    <source>
        <dbReference type="EnsemblProtists" id="EKX47614"/>
    </source>
</evidence>
<dbReference type="PaxDb" id="55529-EKX47614"/>
<reference evidence="3" key="3">
    <citation type="submission" date="2016-03" db="UniProtKB">
        <authorList>
            <consortium name="EnsemblProtists"/>
        </authorList>
    </citation>
    <scope>IDENTIFICATION</scope>
</reference>
<dbReference type="AlphaFoldDB" id="L1JHJ0"/>
<organism evidence="2">
    <name type="scientific">Guillardia theta (strain CCMP2712)</name>
    <name type="common">Cryptophyte</name>
    <dbReference type="NCBI Taxonomy" id="905079"/>
    <lineage>
        <taxon>Eukaryota</taxon>
        <taxon>Cryptophyceae</taxon>
        <taxon>Pyrenomonadales</taxon>
        <taxon>Geminigeraceae</taxon>
        <taxon>Guillardia</taxon>
    </lineage>
</organism>
<dbReference type="RefSeq" id="XP_005834594.1">
    <property type="nucleotide sequence ID" value="XM_005834537.1"/>
</dbReference>
<dbReference type="PANTHER" id="PTHR43036:SF2">
    <property type="entry name" value="OS04G0481300 PROTEIN"/>
    <property type="match status" value="1"/>
</dbReference>
<evidence type="ECO:0000313" key="2">
    <source>
        <dbReference type="EMBL" id="EKX47614.1"/>
    </source>
</evidence>
<dbReference type="EMBL" id="JH992989">
    <property type="protein sequence ID" value="EKX47614.1"/>
    <property type="molecule type" value="Genomic_DNA"/>
</dbReference>
<dbReference type="PANTHER" id="PTHR43036">
    <property type="entry name" value="OSJNBB0011N17.9 PROTEIN"/>
    <property type="match status" value="1"/>
</dbReference>
<name>L1JHJ0_GUITC</name>
<dbReference type="CDD" id="cd02440">
    <property type="entry name" value="AdoMet_MTases"/>
    <property type="match status" value="1"/>
</dbReference>
<reference evidence="4" key="2">
    <citation type="submission" date="2012-11" db="EMBL/GenBank/DDBJ databases">
        <authorList>
            <person name="Kuo A."/>
            <person name="Curtis B.A."/>
            <person name="Tanifuji G."/>
            <person name="Burki F."/>
            <person name="Gruber A."/>
            <person name="Irimia M."/>
            <person name="Maruyama S."/>
            <person name="Arias M.C."/>
            <person name="Ball S.G."/>
            <person name="Gile G.H."/>
            <person name="Hirakawa Y."/>
            <person name="Hopkins J.F."/>
            <person name="Rensing S.A."/>
            <person name="Schmutz J."/>
            <person name="Symeonidi A."/>
            <person name="Elias M."/>
            <person name="Eveleigh R.J."/>
            <person name="Herman E.K."/>
            <person name="Klute M.J."/>
            <person name="Nakayama T."/>
            <person name="Obornik M."/>
            <person name="Reyes-Prieto A."/>
            <person name="Armbrust E.V."/>
            <person name="Aves S.J."/>
            <person name="Beiko R.G."/>
            <person name="Coutinho P."/>
            <person name="Dacks J.B."/>
            <person name="Durnford D.G."/>
            <person name="Fast N.M."/>
            <person name="Green B.R."/>
            <person name="Grisdale C."/>
            <person name="Hempe F."/>
            <person name="Henrissat B."/>
            <person name="Hoppner M.P."/>
            <person name="Ishida K.-I."/>
            <person name="Kim E."/>
            <person name="Koreny L."/>
            <person name="Kroth P.G."/>
            <person name="Liu Y."/>
            <person name="Malik S.-B."/>
            <person name="Maier U.G."/>
            <person name="McRose D."/>
            <person name="Mock T."/>
            <person name="Neilson J.A."/>
            <person name="Onodera N.T."/>
            <person name="Poole A.M."/>
            <person name="Pritham E.J."/>
            <person name="Richards T.A."/>
            <person name="Rocap G."/>
            <person name="Roy S.W."/>
            <person name="Sarai C."/>
            <person name="Schaack S."/>
            <person name="Shirato S."/>
            <person name="Slamovits C.H."/>
            <person name="Spencer D.F."/>
            <person name="Suzuki S."/>
            <person name="Worden A.Z."/>
            <person name="Zauner S."/>
            <person name="Barry K."/>
            <person name="Bell C."/>
            <person name="Bharti A.K."/>
            <person name="Crow J.A."/>
            <person name="Grimwood J."/>
            <person name="Kramer R."/>
            <person name="Lindquist E."/>
            <person name="Lucas S."/>
            <person name="Salamov A."/>
            <person name="McFadden G.I."/>
            <person name="Lane C.E."/>
            <person name="Keeling P.J."/>
            <person name="Gray M.W."/>
            <person name="Grigoriev I.V."/>
            <person name="Archibald J.M."/>
        </authorList>
    </citation>
    <scope>NUCLEOTIDE SEQUENCE</scope>
    <source>
        <strain evidence="4">CCMP2712</strain>
    </source>
</reference>
<gene>
    <name evidence="2" type="ORF">GUITHDRAFT_157604</name>
</gene>
<dbReference type="GO" id="GO:0008757">
    <property type="term" value="F:S-adenosylmethionine-dependent methyltransferase activity"/>
    <property type="evidence" value="ECO:0007669"/>
    <property type="project" value="InterPro"/>
</dbReference>
<dbReference type="InterPro" id="IPR029063">
    <property type="entry name" value="SAM-dependent_MTases_sf"/>
</dbReference>
<dbReference type="SUPFAM" id="SSF53335">
    <property type="entry name" value="S-adenosyl-L-methionine-dependent methyltransferases"/>
    <property type="match status" value="1"/>
</dbReference>
<dbReference type="Gene3D" id="3.40.50.150">
    <property type="entry name" value="Vaccinia Virus protein VP39"/>
    <property type="match status" value="1"/>
</dbReference>
<reference evidence="2 4" key="1">
    <citation type="journal article" date="2012" name="Nature">
        <title>Algal genomes reveal evolutionary mosaicism and the fate of nucleomorphs.</title>
        <authorList>
            <consortium name="DOE Joint Genome Institute"/>
            <person name="Curtis B.A."/>
            <person name="Tanifuji G."/>
            <person name="Burki F."/>
            <person name="Gruber A."/>
            <person name="Irimia M."/>
            <person name="Maruyama S."/>
            <person name="Arias M.C."/>
            <person name="Ball S.G."/>
            <person name="Gile G.H."/>
            <person name="Hirakawa Y."/>
            <person name="Hopkins J.F."/>
            <person name="Kuo A."/>
            <person name="Rensing S.A."/>
            <person name="Schmutz J."/>
            <person name="Symeonidi A."/>
            <person name="Elias M."/>
            <person name="Eveleigh R.J."/>
            <person name="Herman E.K."/>
            <person name="Klute M.J."/>
            <person name="Nakayama T."/>
            <person name="Obornik M."/>
            <person name="Reyes-Prieto A."/>
            <person name="Armbrust E.V."/>
            <person name="Aves S.J."/>
            <person name="Beiko R.G."/>
            <person name="Coutinho P."/>
            <person name="Dacks J.B."/>
            <person name="Durnford D.G."/>
            <person name="Fast N.M."/>
            <person name="Green B.R."/>
            <person name="Grisdale C.J."/>
            <person name="Hempel F."/>
            <person name="Henrissat B."/>
            <person name="Hoppner M.P."/>
            <person name="Ishida K."/>
            <person name="Kim E."/>
            <person name="Koreny L."/>
            <person name="Kroth P.G."/>
            <person name="Liu Y."/>
            <person name="Malik S.B."/>
            <person name="Maier U.G."/>
            <person name="McRose D."/>
            <person name="Mock T."/>
            <person name="Neilson J.A."/>
            <person name="Onodera N.T."/>
            <person name="Poole A.M."/>
            <person name="Pritham E.J."/>
            <person name="Richards T.A."/>
            <person name="Rocap G."/>
            <person name="Roy S.W."/>
            <person name="Sarai C."/>
            <person name="Schaack S."/>
            <person name="Shirato S."/>
            <person name="Slamovits C.H."/>
            <person name="Spencer D.F."/>
            <person name="Suzuki S."/>
            <person name="Worden A.Z."/>
            <person name="Zauner S."/>
            <person name="Barry K."/>
            <person name="Bell C."/>
            <person name="Bharti A.K."/>
            <person name="Crow J.A."/>
            <person name="Grimwood J."/>
            <person name="Kramer R."/>
            <person name="Lindquist E."/>
            <person name="Lucas S."/>
            <person name="Salamov A."/>
            <person name="McFadden G.I."/>
            <person name="Lane C.E."/>
            <person name="Keeling P.J."/>
            <person name="Gray M.W."/>
            <person name="Grigoriev I.V."/>
            <person name="Archibald J.M."/>
        </authorList>
    </citation>
    <scope>NUCLEOTIDE SEQUENCE</scope>
    <source>
        <strain evidence="2 4">CCMP2712</strain>
    </source>
</reference>
<dbReference type="Pfam" id="PF08241">
    <property type="entry name" value="Methyltransf_11"/>
    <property type="match status" value="1"/>
</dbReference>
<dbReference type="OrthoDB" id="2013972at2759"/>
<dbReference type="HOGENOM" id="CLU_072455_1_0_1"/>
<evidence type="ECO:0000313" key="4">
    <source>
        <dbReference type="Proteomes" id="UP000011087"/>
    </source>
</evidence>
<dbReference type="OMA" id="DMMSSWV"/>
<dbReference type="eggNOG" id="KOG1269">
    <property type="taxonomic scope" value="Eukaryota"/>
</dbReference>
<dbReference type="GeneID" id="17304358"/>
<dbReference type="EnsemblProtists" id="EKX47614">
    <property type="protein sequence ID" value="EKX47614"/>
    <property type="gene ID" value="GUITHDRAFT_157604"/>
</dbReference>
<keyword evidence="4" id="KW-1185">Reference proteome</keyword>
<sequence length="240" mass="26841">MQRKVRKVVREAKIVLSDSERRREDESPDSVFYQDPRMVVHVDMKFAMKLQSLYSKRILPGSAILDLGASCASLLPEDKPFREVVGLGMNMEEMLANEELTDRVVQDLNEDPVLPFEDERFDAVVCASSVQYFTQPELVLAEAARVLRPGGVLILSFTDKAFASKAIEGWKSRGNLKRCELVMDCVRACSSFTTPELIWEVNPFSSLGLMLPALRESTGGDPFMAVVAYKDTPPAGWAMQ</sequence>
<evidence type="ECO:0000259" key="1">
    <source>
        <dbReference type="Pfam" id="PF08241"/>
    </source>
</evidence>
<proteinExistence type="predicted"/>
<dbReference type="STRING" id="905079.L1JHJ0"/>
<dbReference type="Proteomes" id="UP000011087">
    <property type="component" value="Unassembled WGS sequence"/>
</dbReference>
<dbReference type="KEGG" id="gtt:GUITHDRAFT_157604"/>
<feature type="domain" description="Methyltransferase type 11" evidence="1">
    <location>
        <begin position="80"/>
        <end position="155"/>
    </location>
</feature>
<accession>L1JHJ0</accession>
<dbReference type="InterPro" id="IPR013216">
    <property type="entry name" value="Methyltransf_11"/>
</dbReference>
<protein>
    <recommendedName>
        <fullName evidence="1">Methyltransferase type 11 domain-containing protein</fullName>
    </recommendedName>
</protein>